<protein>
    <recommendedName>
        <fullName evidence="1">DUF6036 domain-containing protein</fullName>
    </recommendedName>
</protein>
<proteinExistence type="predicted"/>
<dbReference type="InterPro" id="IPR043519">
    <property type="entry name" value="NT_sf"/>
</dbReference>
<organism evidence="2">
    <name type="scientific">marine sediment metagenome</name>
    <dbReference type="NCBI Taxonomy" id="412755"/>
    <lineage>
        <taxon>unclassified sequences</taxon>
        <taxon>metagenomes</taxon>
        <taxon>ecological metagenomes</taxon>
    </lineage>
</organism>
<name>A0A0F9QZX4_9ZZZZ</name>
<evidence type="ECO:0000313" key="2">
    <source>
        <dbReference type="EMBL" id="KKN48074.1"/>
    </source>
</evidence>
<dbReference type="Pfam" id="PF19502">
    <property type="entry name" value="DUF6036"/>
    <property type="match status" value="1"/>
</dbReference>
<dbReference type="Gene3D" id="3.30.460.40">
    <property type="match status" value="1"/>
</dbReference>
<dbReference type="InterPro" id="IPR045792">
    <property type="entry name" value="DUF6036"/>
</dbReference>
<sequence length="197" mass="23138">MISNFLQTILDVATVRFKITTVIIGGLALPAYNVARTTLDIDVCIYVESQEELEQFVKELYDKEISTIQNPKINHNLFTVFGKQNEAEIWLKPCDAFDWDKQMVEKIQNFFSNVYVLATEDYILTKIGRSDRSSTDISDIIQILIANKDKLDWDYLRYRLKWANLESDFKRILKSFELDYNNNLKNISKDILEKFKN</sequence>
<reference evidence="2" key="1">
    <citation type="journal article" date="2015" name="Nature">
        <title>Complex archaea that bridge the gap between prokaryotes and eukaryotes.</title>
        <authorList>
            <person name="Spang A."/>
            <person name="Saw J.H."/>
            <person name="Jorgensen S.L."/>
            <person name="Zaremba-Niedzwiedzka K."/>
            <person name="Martijn J."/>
            <person name="Lind A.E."/>
            <person name="van Eijk R."/>
            <person name="Schleper C."/>
            <person name="Guy L."/>
            <person name="Ettema T.J."/>
        </authorList>
    </citation>
    <scope>NUCLEOTIDE SEQUENCE</scope>
</reference>
<dbReference type="AlphaFoldDB" id="A0A0F9QZX4"/>
<dbReference type="EMBL" id="LAZR01001241">
    <property type="protein sequence ID" value="KKN48074.1"/>
    <property type="molecule type" value="Genomic_DNA"/>
</dbReference>
<evidence type="ECO:0000259" key="1">
    <source>
        <dbReference type="Pfam" id="PF19502"/>
    </source>
</evidence>
<accession>A0A0F9QZX4</accession>
<dbReference type="SUPFAM" id="SSF81301">
    <property type="entry name" value="Nucleotidyltransferase"/>
    <property type="match status" value="1"/>
</dbReference>
<feature type="domain" description="DUF6036" evidence="1">
    <location>
        <begin position="14"/>
        <end position="182"/>
    </location>
</feature>
<comment type="caution">
    <text evidence="2">The sequence shown here is derived from an EMBL/GenBank/DDBJ whole genome shotgun (WGS) entry which is preliminary data.</text>
</comment>
<gene>
    <name evidence="2" type="ORF">LCGC14_0656650</name>
</gene>